<organism evidence="1 2">
    <name type="scientific">Furfurilactobacillus curtus</name>
    <dbReference type="NCBI Taxonomy" id="1746200"/>
    <lineage>
        <taxon>Bacteria</taxon>
        <taxon>Bacillati</taxon>
        <taxon>Bacillota</taxon>
        <taxon>Bacilli</taxon>
        <taxon>Lactobacillales</taxon>
        <taxon>Lactobacillaceae</taxon>
        <taxon>Furfurilactobacillus</taxon>
    </lineage>
</organism>
<evidence type="ECO:0008006" key="3">
    <source>
        <dbReference type="Google" id="ProtNLM"/>
    </source>
</evidence>
<evidence type="ECO:0000313" key="1">
    <source>
        <dbReference type="EMBL" id="GKT05958.1"/>
    </source>
</evidence>
<dbReference type="InterPro" id="IPR021247">
    <property type="entry name" value="DUF2785"/>
</dbReference>
<comment type="caution">
    <text evidence="1">The sequence shown here is derived from an EMBL/GenBank/DDBJ whole genome shotgun (WGS) entry which is preliminary data.</text>
</comment>
<dbReference type="Pfam" id="PF10978">
    <property type="entry name" value="DUF2785"/>
    <property type="match status" value="1"/>
</dbReference>
<dbReference type="RefSeq" id="WP_407883679.1">
    <property type="nucleotide sequence ID" value="NZ_BQXO01000003.1"/>
</dbReference>
<dbReference type="Proteomes" id="UP001628078">
    <property type="component" value="Unassembled WGS sequence"/>
</dbReference>
<keyword evidence="2" id="KW-1185">Reference proteome</keyword>
<dbReference type="EMBL" id="BQXO01000003">
    <property type="protein sequence ID" value="GKT05958.1"/>
    <property type="molecule type" value="Genomic_DNA"/>
</dbReference>
<name>A0ABQ5JN43_9LACO</name>
<evidence type="ECO:0000313" key="2">
    <source>
        <dbReference type="Proteomes" id="UP001628078"/>
    </source>
</evidence>
<gene>
    <name evidence="1" type="ORF">JCM31185_12460</name>
</gene>
<protein>
    <recommendedName>
        <fullName evidence="3">DUF2785 domain-containing protein</fullName>
    </recommendedName>
</protein>
<sequence length="327" mass="37407">MTDELKEVNEVREHLIDLRQQVQAGSVLQSLGNRLGQILDQLPVNEATLVNLPDDQDGIKALIETLNQSVRKPDQFSVSDEQLLALVNHLGSPDRDIRDQGIYYFFNDALQRHVLSESQLKLVFNALLQDRILFSHITEPTNDGIFGRSFAILILSILLYADRVDEQFLTPAMIDRLVIQTMTYLALENDARGFVGTQGWAHAYTHIGNLLDELAESPILSRADKVLLMVELIQKYARLKMPLIFGEDRRLAMYFNTILNKNELYVQTFLHEWRFWRAQIGMASAPTEEKQWHGLFNRSRLVLAMAVQDDLPEAVAEMITAEINFLT</sequence>
<accession>A0ABQ5JN43</accession>
<proteinExistence type="predicted"/>
<reference evidence="1 2" key="1">
    <citation type="submission" date="2022-03" db="EMBL/GenBank/DDBJ databases">
        <title>Draft genome sequence of Furfurilactobacillus curtus JCM 31185.</title>
        <authorList>
            <person name="Suzuki S."/>
            <person name="Endo A."/>
            <person name="Kajikawa A."/>
        </authorList>
    </citation>
    <scope>NUCLEOTIDE SEQUENCE [LARGE SCALE GENOMIC DNA]</scope>
    <source>
        <strain evidence="1 2">JCM 31185</strain>
    </source>
</reference>